<feature type="transmembrane region" description="Helical" evidence="1">
    <location>
        <begin position="45"/>
        <end position="64"/>
    </location>
</feature>
<reference evidence="2 3" key="1">
    <citation type="submission" date="2018-11" db="EMBL/GenBank/DDBJ databases">
        <title>Lysobacter cryohumiis sp. nov., isolated from soil in the Tianshan Mountains, Xinjiang, China.</title>
        <authorList>
            <person name="Luo Y."/>
            <person name="Sheng H."/>
        </authorList>
    </citation>
    <scope>NUCLEOTIDE SEQUENCE [LARGE SCALE GENOMIC DNA]</scope>
    <source>
        <strain evidence="2 3">ZS60</strain>
    </source>
</reference>
<dbReference type="AlphaFoldDB" id="A0A3M8SL54"/>
<keyword evidence="1" id="KW-0812">Transmembrane</keyword>
<sequence length="87" mass="9295">MPHFPVGRLARIVLAAAAVSALASVSTVALVSGIAAILLGTWLHVWPLAFAMTLPVVWLLRPALHSLRRDRVPAVDARPHRGYGELG</sequence>
<organism evidence="2 3">
    <name type="scientific">Montanilutibacter psychrotolerans</name>
    <dbReference type="NCBI Taxonomy" id="1327343"/>
    <lineage>
        <taxon>Bacteria</taxon>
        <taxon>Pseudomonadati</taxon>
        <taxon>Pseudomonadota</taxon>
        <taxon>Gammaproteobacteria</taxon>
        <taxon>Lysobacterales</taxon>
        <taxon>Lysobacteraceae</taxon>
        <taxon>Montanilutibacter</taxon>
    </lineage>
</organism>
<gene>
    <name evidence="2" type="ORF">EER27_15445</name>
</gene>
<keyword evidence="1" id="KW-0472">Membrane</keyword>
<comment type="caution">
    <text evidence="2">The sequence shown here is derived from an EMBL/GenBank/DDBJ whole genome shotgun (WGS) entry which is preliminary data.</text>
</comment>
<dbReference type="EMBL" id="RIBS01000010">
    <property type="protein sequence ID" value="RNF82041.1"/>
    <property type="molecule type" value="Genomic_DNA"/>
</dbReference>
<dbReference type="Proteomes" id="UP000267049">
    <property type="component" value="Unassembled WGS sequence"/>
</dbReference>
<dbReference type="RefSeq" id="WP_123089040.1">
    <property type="nucleotide sequence ID" value="NZ_RIBS01000010.1"/>
</dbReference>
<evidence type="ECO:0000313" key="3">
    <source>
        <dbReference type="Proteomes" id="UP000267049"/>
    </source>
</evidence>
<keyword evidence="3" id="KW-1185">Reference proteome</keyword>
<evidence type="ECO:0000256" key="1">
    <source>
        <dbReference type="SAM" id="Phobius"/>
    </source>
</evidence>
<name>A0A3M8SL54_9GAMM</name>
<protein>
    <submittedName>
        <fullName evidence="2">Uncharacterized protein</fullName>
    </submittedName>
</protein>
<keyword evidence="1" id="KW-1133">Transmembrane helix</keyword>
<evidence type="ECO:0000313" key="2">
    <source>
        <dbReference type="EMBL" id="RNF82041.1"/>
    </source>
</evidence>
<dbReference type="OrthoDB" id="6025378at2"/>
<accession>A0A3M8SL54</accession>
<proteinExistence type="predicted"/>
<feature type="transmembrane region" description="Helical" evidence="1">
    <location>
        <begin position="12"/>
        <end position="39"/>
    </location>
</feature>